<proteinExistence type="predicted"/>
<sequence length="55" mass="6249">MVAFIHIPQSAIAKLNTRKLLGVRNSLIFRNEITVSPLRNNPTRPLGNKHSRETQ</sequence>
<protein>
    <submittedName>
        <fullName evidence="1">Uncharacterized protein</fullName>
    </submittedName>
</protein>
<dbReference type="EMBL" id="GBXM01071877">
    <property type="protein sequence ID" value="JAH36700.1"/>
    <property type="molecule type" value="Transcribed_RNA"/>
</dbReference>
<dbReference type="AlphaFoldDB" id="A0A0E9S7N9"/>
<organism evidence="1">
    <name type="scientific">Anguilla anguilla</name>
    <name type="common">European freshwater eel</name>
    <name type="synonym">Muraena anguilla</name>
    <dbReference type="NCBI Taxonomy" id="7936"/>
    <lineage>
        <taxon>Eukaryota</taxon>
        <taxon>Metazoa</taxon>
        <taxon>Chordata</taxon>
        <taxon>Craniata</taxon>
        <taxon>Vertebrata</taxon>
        <taxon>Euteleostomi</taxon>
        <taxon>Actinopterygii</taxon>
        <taxon>Neopterygii</taxon>
        <taxon>Teleostei</taxon>
        <taxon>Anguilliformes</taxon>
        <taxon>Anguillidae</taxon>
        <taxon>Anguilla</taxon>
    </lineage>
</organism>
<evidence type="ECO:0000313" key="1">
    <source>
        <dbReference type="EMBL" id="JAH36700.1"/>
    </source>
</evidence>
<reference evidence="1" key="1">
    <citation type="submission" date="2014-11" db="EMBL/GenBank/DDBJ databases">
        <authorList>
            <person name="Amaro Gonzalez C."/>
        </authorList>
    </citation>
    <scope>NUCLEOTIDE SEQUENCE</scope>
</reference>
<name>A0A0E9S7N9_ANGAN</name>
<reference evidence="1" key="2">
    <citation type="journal article" date="2015" name="Fish Shellfish Immunol.">
        <title>Early steps in the European eel (Anguilla anguilla)-Vibrio vulnificus interaction in the gills: Role of the RtxA13 toxin.</title>
        <authorList>
            <person name="Callol A."/>
            <person name="Pajuelo D."/>
            <person name="Ebbesson L."/>
            <person name="Teles M."/>
            <person name="MacKenzie S."/>
            <person name="Amaro C."/>
        </authorList>
    </citation>
    <scope>NUCLEOTIDE SEQUENCE</scope>
</reference>
<accession>A0A0E9S7N9</accession>